<evidence type="ECO:0000256" key="11">
    <source>
        <dbReference type="ARBA" id="ARBA00023136"/>
    </source>
</evidence>
<evidence type="ECO:0000256" key="1">
    <source>
        <dbReference type="ARBA" id="ARBA00003408"/>
    </source>
</evidence>
<protein>
    <recommendedName>
        <fullName evidence="4">Probable multidrug resistance protein NorM</fullName>
    </recommendedName>
    <alternativeName>
        <fullName evidence="12">Multidrug-efflux transporter</fullName>
    </alternativeName>
</protein>
<keyword evidence="8 13" id="KW-0812">Transmembrane</keyword>
<comment type="subcellular location">
    <subcellularLocation>
        <location evidence="2">Cell membrane</location>
        <topology evidence="2">Multi-pass membrane protein</topology>
    </subcellularLocation>
</comment>
<dbReference type="eggNOG" id="COG0534">
    <property type="taxonomic scope" value="Bacteria"/>
</dbReference>
<feature type="transmembrane region" description="Helical" evidence="13">
    <location>
        <begin position="382"/>
        <end position="406"/>
    </location>
</feature>
<comment type="similarity">
    <text evidence="3">Belongs to the multi antimicrobial extrusion (MATE) (TC 2.A.66.1) family.</text>
</comment>
<proteinExistence type="inferred from homology"/>
<dbReference type="InterPro" id="IPR050222">
    <property type="entry name" value="MATE_MdtK"/>
</dbReference>
<gene>
    <name evidence="14" type="ORF">CLOHYLEM_07002</name>
</gene>
<feature type="transmembrane region" description="Helical" evidence="13">
    <location>
        <begin position="259"/>
        <end position="288"/>
    </location>
</feature>
<feature type="transmembrane region" description="Helical" evidence="13">
    <location>
        <begin position="440"/>
        <end position="463"/>
    </location>
</feature>
<evidence type="ECO:0000313" key="14">
    <source>
        <dbReference type="EMBL" id="EEG72979.1"/>
    </source>
</evidence>
<evidence type="ECO:0000256" key="2">
    <source>
        <dbReference type="ARBA" id="ARBA00004651"/>
    </source>
</evidence>
<keyword evidence="10" id="KW-0406">Ion transport</keyword>
<feature type="transmembrane region" description="Helical" evidence="13">
    <location>
        <begin position="308"/>
        <end position="325"/>
    </location>
</feature>
<evidence type="ECO:0000256" key="9">
    <source>
        <dbReference type="ARBA" id="ARBA00022989"/>
    </source>
</evidence>
<dbReference type="GO" id="GO:0006811">
    <property type="term" value="P:monoatomic ion transport"/>
    <property type="evidence" value="ECO:0007669"/>
    <property type="project" value="UniProtKB-KW"/>
</dbReference>
<comment type="caution">
    <text evidence="14">The sequence shown here is derived from an EMBL/GenBank/DDBJ whole genome shotgun (WGS) entry which is preliminary data.</text>
</comment>
<feature type="transmembrane region" description="Helical" evidence="13">
    <location>
        <begin position="188"/>
        <end position="209"/>
    </location>
</feature>
<accession>C0C4I6</accession>
<dbReference type="GO" id="GO:0042910">
    <property type="term" value="F:xenobiotic transmembrane transporter activity"/>
    <property type="evidence" value="ECO:0007669"/>
    <property type="project" value="InterPro"/>
</dbReference>
<evidence type="ECO:0000256" key="3">
    <source>
        <dbReference type="ARBA" id="ARBA00010199"/>
    </source>
</evidence>
<dbReference type="PIRSF" id="PIRSF006603">
    <property type="entry name" value="DinF"/>
    <property type="match status" value="1"/>
</dbReference>
<evidence type="ECO:0000256" key="12">
    <source>
        <dbReference type="ARBA" id="ARBA00031636"/>
    </source>
</evidence>
<feature type="transmembrane region" description="Helical" evidence="13">
    <location>
        <begin position="60"/>
        <end position="82"/>
    </location>
</feature>
<comment type="function">
    <text evidence="1">Multidrug efflux pump.</text>
</comment>
<dbReference type="AlphaFoldDB" id="C0C4I6"/>
<keyword evidence="9 13" id="KW-1133">Transmembrane helix</keyword>
<reference evidence="14" key="1">
    <citation type="submission" date="2009-02" db="EMBL/GenBank/DDBJ databases">
        <authorList>
            <person name="Fulton L."/>
            <person name="Clifton S."/>
            <person name="Fulton B."/>
            <person name="Xu J."/>
            <person name="Minx P."/>
            <person name="Pepin K.H."/>
            <person name="Johnson M."/>
            <person name="Bhonagiri V."/>
            <person name="Nash W.E."/>
            <person name="Mardis E.R."/>
            <person name="Wilson R.K."/>
        </authorList>
    </citation>
    <scope>NUCLEOTIDE SEQUENCE [LARGE SCALE GENOMIC DNA]</scope>
    <source>
        <strain evidence="14">DSM 15053</strain>
    </source>
</reference>
<dbReference type="GO" id="GO:0015297">
    <property type="term" value="F:antiporter activity"/>
    <property type="evidence" value="ECO:0007669"/>
    <property type="project" value="UniProtKB-KW"/>
</dbReference>
<dbReference type="InterPro" id="IPR048279">
    <property type="entry name" value="MdtK-like"/>
</dbReference>
<dbReference type="PANTHER" id="PTHR43298:SF2">
    <property type="entry name" value="FMN_FAD EXPORTER YEEO-RELATED"/>
    <property type="match status" value="1"/>
</dbReference>
<keyword evidence="15" id="KW-1185">Reference proteome</keyword>
<evidence type="ECO:0000256" key="13">
    <source>
        <dbReference type="SAM" id="Phobius"/>
    </source>
</evidence>
<dbReference type="Pfam" id="PF01554">
    <property type="entry name" value="MatE"/>
    <property type="match status" value="2"/>
</dbReference>
<keyword evidence="11 13" id="KW-0472">Membrane</keyword>
<feature type="transmembrane region" description="Helical" evidence="13">
    <location>
        <begin position="215"/>
        <end position="238"/>
    </location>
</feature>
<evidence type="ECO:0000256" key="8">
    <source>
        <dbReference type="ARBA" id="ARBA00022692"/>
    </source>
</evidence>
<dbReference type="EMBL" id="ABYI02000034">
    <property type="protein sequence ID" value="EEG72979.1"/>
    <property type="molecule type" value="Genomic_DNA"/>
</dbReference>
<evidence type="ECO:0000256" key="5">
    <source>
        <dbReference type="ARBA" id="ARBA00022448"/>
    </source>
</evidence>
<keyword evidence="6" id="KW-0050">Antiport</keyword>
<feature type="transmembrane region" description="Helical" evidence="13">
    <location>
        <begin position="346"/>
        <end position="370"/>
    </location>
</feature>
<dbReference type="InterPro" id="IPR002528">
    <property type="entry name" value="MATE_fam"/>
</dbReference>
<evidence type="ECO:0000256" key="6">
    <source>
        <dbReference type="ARBA" id="ARBA00022449"/>
    </source>
</evidence>
<dbReference type="NCBIfam" id="TIGR00797">
    <property type="entry name" value="matE"/>
    <property type="match status" value="1"/>
</dbReference>
<dbReference type="CDD" id="cd13140">
    <property type="entry name" value="MATE_like_1"/>
    <property type="match status" value="1"/>
</dbReference>
<feature type="transmembrane region" description="Helical" evidence="13">
    <location>
        <begin position="413"/>
        <end position="434"/>
    </location>
</feature>
<organism evidence="14 15">
    <name type="scientific">[Clostridium] hylemonae DSM 15053</name>
    <dbReference type="NCBI Taxonomy" id="553973"/>
    <lineage>
        <taxon>Bacteria</taxon>
        <taxon>Bacillati</taxon>
        <taxon>Bacillota</taxon>
        <taxon>Clostridia</taxon>
        <taxon>Lachnospirales</taxon>
        <taxon>Lachnospiraceae</taxon>
    </lineage>
</organism>
<evidence type="ECO:0000256" key="7">
    <source>
        <dbReference type="ARBA" id="ARBA00022475"/>
    </source>
</evidence>
<dbReference type="STRING" id="553973.CLOHYLEM_07002"/>
<dbReference type="PANTHER" id="PTHR43298">
    <property type="entry name" value="MULTIDRUG RESISTANCE PROTEIN NORM-RELATED"/>
    <property type="match status" value="1"/>
</dbReference>
<name>C0C4I6_9FIRM</name>
<feature type="transmembrane region" description="Helical" evidence="13">
    <location>
        <begin position="156"/>
        <end position="181"/>
    </location>
</feature>
<evidence type="ECO:0000256" key="10">
    <source>
        <dbReference type="ARBA" id="ARBA00023065"/>
    </source>
</evidence>
<keyword evidence="5" id="KW-0813">Transport</keyword>
<dbReference type="HOGENOM" id="CLU_012893_5_0_9"/>
<keyword evidence="7" id="KW-1003">Cell membrane</keyword>
<dbReference type="GO" id="GO:0005886">
    <property type="term" value="C:plasma membrane"/>
    <property type="evidence" value="ECO:0007669"/>
    <property type="project" value="UniProtKB-SubCell"/>
</dbReference>
<dbReference type="Proteomes" id="UP000004893">
    <property type="component" value="Unassembled WGS sequence"/>
</dbReference>
<reference evidence="14" key="2">
    <citation type="submission" date="2013-06" db="EMBL/GenBank/DDBJ databases">
        <title>Draft genome sequence of Clostridium hylemonae (DSM 15053).</title>
        <authorList>
            <person name="Sudarsanam P."/>
            <person name="Ley R."/>
            <person name="Guruge J."/>
            <person name="Turnbaugh P.J."/>
            <person name="Mahowald M."/>
            <person name="Liep D."/>
            <person name="Gordon J."/>
        </authorList>
    </citation>
    <scope>NUCLEOTIDE SEQUENCE</scope>
    <source>
        <strain evidence="14">DSM 15053</strain>
    </source>
</reference>
<feature type="transmembrane region" description="Helical" evidence="13">
    <location>
        <begin position="120"/>
        <end position="144"/>
    </location>
</feature>
<evidence type="ECO:0000313" key="15">
    <source>
        <dbReference type="Proteomes" id="UP000004893"/>
    </source>
</evidence>
<sequence>MLAFLFPGNLCYNILPWGYLEMRKNVDLLNGPVLSSLTRLALPIMATSLVQMAYNLTDMIWIGRIGSNAVAAVGAAGMYMWLSNGLATLAKMGGQVNVGHALGAGQTSDASRYADNAFQLTAFCGIIYGLVCVLLNGPLIGFFRLNSPHVIADAKIYLQITCGFVIFSFLNQTFTGILTAVGNSRSSFLATSAGLVINIVLDPVLIFGLGPFPELGVMGAAIATVVAQCIVTMMFFYFASKDTQVFRSIKITEKPDRKYMMPIIKIGLPTSIQSIIFTGMSMIIARLVAGYGDAAIAVQKVGSQIESISWMTADGFAAAVNSFVAQNHGAGNRSRIKKGYTSAMGVVLVWGVICTLLLILCPAPIFNIFISEPDVLPLGVDYLMILGVSQLFMSVEITTAGAFAGFGRTVPPSVVGIVLTAARIPFAMLLTQTALGLNGIWWSITISSIFKGIILLIWFLLFLKRRGAAPS</sequence>
<evidence type="ECO:0000256" key="4">
    <source>
        <dbReference type="ARBA" id="ARBA00020268"/>
    </source>
</evidence>